<dbReference type="GO" id="GO:0009103">
    <property type="term" value="P:lipopolysaccharide biosynthetic process"/>
    <property type="evidence" value="ECO:0007669"/>
    <property type="project" value="TreeGrafter"/>
</dbReference>
<comment type="caution">
    <text evidence="3">The sequence shown here is derived from an EMBL/GenBank/DDBJ whole genome shotgun (WGS) entry which is preliminary data.</text>
</comment>
<dbReference type="InterPro" id="IPR050879">
    <property type="entry name" value="Acyltransferase_3"/>
</dbReference>
<keyword evidence="1" id="KW-0812">Transmembrane</keyword>
<gene>
    <name evidence="3" type="ORF">DF182_09970</name>
</gene>
<dbReference type="GO" id="GO:0016020">
    <property type="term" value="C:membrane"/>
    <property type="evidence" value="ECO:0007669"/>
    <property type="project" value="TreeGrafter"/>
</dbReference>
<feature type="transmembrane region" description="Helical" evidence="1">
    <location>
        <begin position="304"/>
        <end position="326"/>
    </location>
</feature>
<keyword evidence="1" id="KW-0472">Membrane</keyword>
<feature type="transmembrane region" description="Helical" evidence="1">
    <location>
        <begin position="210"/>
        <end position="227"/>
    </location>
</feature>
<dbReference type="EMBL" id="QFFJ01000001">
    <property type="protein sequence ID" value="RBL92881.1"/>
    <property type="molecule type" value="Genomic_DNA"/>
</dbReference>
<evidence type="ECO:0000313" key="4">
    <source>
        <dbReference type="Proteomes" id="UP000253410"/>
    </source>
</evidence>
<accession>A0A365Y3L2</accession>
<sequence>MGLNQVMIMTRYYKPELDVLRFCAFLFVFFTHRLDLAPIDPAEYYWGYHLSLVGVFGVPLFFFLSAFLITELLTKEQALLGTISVKSFYIRRILRIWPLYFTFFFGMVMVTQFSHKFGQISSGTQLAFSFFSGNWYITFKGWLGSYPINPLWSVSVEEQLYILLPLVIFFTGKRGLLIFSYLALFVAYAAVIYYAQRPTKEFSGEWTNSFVQFQFFAAGILCSLYLKGMQPKWPVMARIAMFIAGVACWLIASIVCEVHADSPHLSTIWQAISGWGLILTGVILFFLSLYGVEEKFMPRALAYLGRISYGMYVFHITMFWFVYQIYKKELDAFSKLIGAYEWRNDVGFIIAFVVTVIIAMLSYHFFEKPFLRLKRKFTLILSRD</sequence>
<feature type="transmembrane region" description="Helical" evidence="1">
    <location>
        <begin position="94"/>
        <end position="113"/>
    </location>
</feature>
<name>A0A365Y3L2_9BACT</name>
<evidence type="ECO:0000259" key="2">
    <source>
        <dbReference type="Pfam" id="PF01757"/>
    </source>
</evidence>
<keyword evidence="4" id="KW-1185">Reference proteome</keyword>
<protein>
    <recommendedName>
        <fullName evidence="2">Acyltransferase 3 domain-containing protein</fullName>
    </recommendedName>
</protein>
<feature type="transmembrane region" description="Helical" evidence="1">
    <location>
        <begin position="239"/>
        <end position="260"/>
    </location>
</feature>
<dbReference type="Proteomes" id="UP000253410">
    <property type="component" value="Unassembled WGS sequence"/>
</dbReference>
<feature type="transmembrane region" description="Helical" evidence="1">
    <location>
        <begin position="12"/>
        <end position="30"/>
    </location>
</feature>
<dbReference type="PANTHER" id="PTHR23028">
    <property type="entry name" value="ACETYLTRANSFERASE"/>
    <property type="match status" value="1"/>
</dbReference>
<evidence type="ECO:0000256" key="1">
    <source>
        <dbReference type="SAM" id="Phobius"/>
    </source>
</evidence>
<feature type="domain" description="Acyltransferase 3" evidence="2">
    <location>
        <begin position="16"/>
        <end position="363"/>
    </location>
</feature>
<evidence type="ECO:0000313" key="3">
    <source>
        <dbReference type="EMBL" id="RBL92881.1"/>
    </source>
</evidence>
<reference evidence="3 4" key="1">
    <citation type="submission" date="2018-05" db="EMBL/GenBank/DDBJ databases">
        <title>Chitinophaga sp. K3CV102501T nov., isolated from isolated from a monsoon evergreen broad-leaved forest soil.</title>
        <authorList>
            <person name="Lv Y."/>
        </authorList>
    </citation>
    <scope>NUCLEOTIDE SEQUENCE [LARGE SCALE GENOMIC DNA]</scope>
    <source>
        <strain evidence="3 4">GDMCC 1.1325</strain>
    </source>
</reference>
<feature type="transmembrane region" description="Helical" evidence="1">
    <location>
        <begin position="346"/>
        <end position="366"/>
    </location>
</feature>
<feature type="transmembrane region" description="Helical" evidence="1">
    <location>
        <begin position="176"/>
        <end position="195"/>
    </location>
</feature>
<organism evidence="3 4">
    <name type="scientific">Chitinophaga flava</name>
    <dbReference type="NCBI Taxonomy" id="2259036"/>
    <lineage>
        <taxon>Bacteria</taxon>
        <taxon>Pseudomonadati</taxon>
        <taxon>Bacteroidota</taxon>
        <taxon>Chitinophagia</taxon>
        <taxon>Chitinophagales</taxon>
        <taxon>Chitinophagaceae</taxon>
        <taxon>Chitinophaga</taxon>
    </lineage>
</organism>
<feature type="transmembrane region" description="Helical" evidence="1">
    <location>
        <begin position="151"/>
        <end position="169"/>
    </location>
</feature>
<feature type="transmembrane region" description="Helical" evidence="1">
    <location>
        <begin position="50"/>
        <end position="73"/>
    </location>
</feature>
<dbReference type="AlphaFoldDB" id="A0A365Y3L2"/>
<dbReference type="GO" id="GO:0016747">
    <property type="term" value="F:acyltransferase activity, transferring groups other than amino-acyl groups"/>
    <property type="evidence" value="ECO:0007669"/>
    <property type="project" value="InterPro"/>
</dbReference>
<proteinExistence type="predicted"/>
<dbReference type="Pfam" id="PF01757">
    <property type="entry name" value="Acyl_transf_3"/>
    <property type="match status" value="1"/>
</dbReference>
<keyword evidence="1" id="KW-1133">Transmembrane helix</keyword>
<feature type="transmembrane region" description="Helical" evidence="1">
    <location>
        <begin position="272"/>
        <end position="292"/>
    </location>
</feature>
<dbReference type="InterPro" id="IPR002656">
    <property type="entry name" value="Acyl_transf_3_dom"/>
</dbReference>
<dbReference type="PANTHER" id="PTHR23028:SF53">
    <property type="entry name" value="ACYL_TRANSF_3 DOMAIN-CONTAINING PROTEIN"/>
    <property type="match status" value="1"/>
</dbReference>